<reference evidence="1 2" key="1">
    <citation type="submission" date="2019-09" db="EMBL/GenBank/DDBJ databases">
        <title>Genome sequence and assembly of Flavobacterium sp.</title>
        <authorList>
            <person name="Chhetri G."/>
        </authorList>
    </citation>
    <scope>NUCLEOTIDE SEQUENCE [LARGE SCALE GENOMIC DNA]</scope>
    <source>
        <strain evidence="1 2">SNL9</strain>
    </source>
</reference>
<comment type="caution">
    <text evidence="1">The sequence shown here is derived from an EMBL/GenBank/DDBJ whole genome shotgun (WGS) entry which is preliminary data.</text>
</comment>
<evidence type="ECO:0000313" key="2">
    <source>
        <dbReference type="Proteomes" id="UP000325141"/>
    </source>
</evidence>
<organism evidence="1 2">
    <name type="scientific">Paenimyroides baculatum</name>
    <dbReference type="NCBI Taxonomy" id="2608000"/>
    <lineage>
        <taxon>Bacteria</taxon>
        <taxon>Pseudomonadati</taxon>
        <taxon>Bacteroidota</taxon>
        <taxon>Flavobacteriia</taxon>
        <taxon>Flavobacteriales</taxon>
        <taxon>Flavobacteriaceae</taxon>
        <taxon>Paenimyroides</taxon>
    </lineage>
</organism>
<evidence type="ECO:0000313" key="1">
    <source>
        <dbReference type="EMBL" id="KAA5532820.1"/>
    </source>
</evidence>
<dbReference type="Proteomes" id="UP000325141">
    <property type="component" value="Unassembled WGS sequence"/>
</dbReference>
<dbReference type="AlphaFoldDB" id="A0A5M6CEE8"/>
<sequence length="163" mass="18839">MERKIDPDKILQLHETIANRHKGINGFYRFNLKEIEGQFRKGVKTPALLLLSHSSALNTNANKTANFNTHFVSLLIIDFAGKPNDFTKENIVLNETYYLALDVVSYLKKEHADETSFLYSLFEISSVSIEKVGPIFDNMFGWNLIFSLKNQEPFCFEPDKWED</sequence>
<name>A0A5M6CEE8_9FLAO</name>
<gene>
    <name evidence="1" type="ORF">F0460_13330</name>
</gene>
<proteinExistence type="predicted"/>
<protein>
    <submittedName>
        <fullName evidence="1">Uncharacterized protein</fullName>
    </submittedName>
</protein>
<keyword evidence="2" id="KW-1185">Reference proteome</keyword>
<dbReference type="EMBL" id="VWSG01000011">
    <property type="protein sequence ID" value="KAA5532820.1"/>
    <property type="molecule type" value="Genomic_DNA"/>
</dbReference>
<accession>A0A5M6CEE8</accession>
<dbReference type="RefSeq" id="WP_150014057.1">
    <property type="nucleotide sequence ID" value="NZ_VWSG01000011.1"/>
</dbReference>